<keyword evidence="2" id="KW-1185">Reference proteome</keyword>
<sequence>MTLDDHLEAHRRALKDVHKQMESLQRTATTLLMNINHIKKIQLRQELERQCTEPTQE</sequence>
<evidence type="ECO:0000313" key="2">
    <source>
        <dbReference type="Proteomes" id="UP000617684"/>
    </source>
</evidence>
<gene>
    <name evidence="1" type="ORF">EVB89_017</name>
</gene>
<dbReference type="Proteomes" id="UP000617684">
    <property type="component" value="Segment"/>
</dbReference>
<organism evidence="1 2">
    <name type="scientific">Rhizobium phage RHph_N38</name>
    <dbReference type="NCBI Taxonomy" id="2509750"/>
    <lineage>
        <taxon>Viruses</taxon>
        <taxon>Duplodnaviria</taxon>
        <taxon>Heunggongvirae</taxon>
        <taxon>Uroviricota</taxon>
        <taxon>Caudoviricetes</taxon>
        <taxon>Schitoviridae</taxon>
        <taxon>Demetervirinae</taxon>
        <taxon>Cyamitesvirus</taxon>
        <taxon>Cyamitesvirus N38</taxon>
    </lineage>
</organism>
<name>A0A7S5R9G9_9CAUD</name>
<evidence type="ECO:0000313" key="1">
    <source>
        <dbReference type="EMBL" id="QIG70480.1"/>
    </source>
</evidence>
<reference evidence="1" key="1">
    <citation type="submission" date="2020-01" db="EMBL/GenBank/DDBJ databases">
        <title>Patterns of diversity and host range of bacteriophage communities associated with bean-nodulatin bacteria.</title>
        <authorList>
            <person name="Vann Cauwenberghe J."/>
            <person name="Santamaria R.I."/>
            <person name="Bustos P."/>
            <person name="Juarez S."/>
            <person name="Gonzalez V."/>
        </authorList>
    </citation>
    <scope>NUCLEOTIDE SEQUENCE</scope>
</reference>
<accession>A0A7S5R9G9</accession>
<protein>
    <submittedName>
        <fullName evidence="1">Uncharacterized protein</fullName>
    </submittedName>
</protein>
<dbReference type="EMBL" id="MN988517">
    <property type="protein sequence ID" value="QIG70480.1"/>
    <property type="molecule type" value="Genomic_DNA"/>
</dbReference>
<proteinExistence type="predicted"/>